<dbReference type="EMBL" id="VCMV01000004">
    <property type="protein sequence ID" value="KAB0268647.1"/>
    <property type="molecule type" value="Genomic_DNA"/>
</dbReference>
<dbReference type="GO" id="GO:0000166">
    <property type="term" value="F:nucleotide binding"/>
    <property type="evidence" value="ECO:0007669"/>
    <property type="project" value="InterPro"/>
</dbReference>
<dbReference type="RefSeq" id="WP_150942383.1">
    <property type="nucleotide sequence ID" value="NZ_VCMV01000004.1"/>
</dbReference>
<keyword evidence="4" id="KW-1185">Reference proteome</keyword>
<dbReference type="AlphaFoldDB" id="A0A5N3PFY2"/>
<dbReference type="InterPro" id="IPR052515">
    <property type="entry name" value="Gfo/Idh/MocA_Oxidoreductase"/>
</dbReference>
<evidence type="ECO:0000259" key="1">
    <source>
        <dbReference type="Pfam" id="PF01408"/>
    </source>
</evidence>
<dbReference type="SUPFAM" id="SSF51735">
    <property type="entry name" value="NAD(P)-binding Rossmann-fold domains"/>
    <property type="match status" value="1"/>
</dbReference>
<evidence type="ECO:0000313" key="4">
    <source>
        <dbReference type="Proteomes" id="UP000325684"/>
    </source>
</evidence>
<dbReference type="InterPro" id="IPR055170">
    <property type="entry name" value="GFO_IDH_MocA-like_dom"/>
</dbReference>
<sequence>MTSKIGVAVVGLGPASQPHSRSLVDLADRVDVRWAVSRSTERVMAHAEQFAFPTTTDMEAAIHDPAVDAVIVLTPPSSHLEVAQICLAAGKHVLVEKPLELTLERAGRLVDLANTSGLRFGVVLQHRFRPASLRLKQALDEGELGKVQAGFLAVPWWRPQSYYDEPGRGTIMRDGGGVLLTQAIHSLDLFRSLVGVSKVVKADVRTTDLHRMETEDLVTALLELGNGATGTLMATTAAYPGYPERIEIIGTKGFASLVGGTLRLSLLSGREEVVEAEGKTGSGASIMDFPHDAHRAVLVDFLDAIRDGRQPLVSGDEALASQRLVADILDAGNG</sequence>
<evidence type="ECO:0000313" key="3">
    <source>
        <dbReference type="EMBL" id="KAB0268647.1"/>
    </source>
</evidence>
<dbReference type="Gene3D" id="3.40.50.720">
    <property type="entry name" value="NAD(P)-binding Rossmann-like Domain"/>
    <property type="match status" value="1"/>
</dbReference>
<accession>A0A5N3PFY2</accession>
<feature type="domain" description="Gfo/Idh/MocA-like oxidoreductase N-terminal" evidence="1">
    <location>
        <begin position="5"/>
        <end position="122"/>
    </location>
</feature>
<protein>
    <submittedName>
        <fullName evidence="3">Gfo/Idh/MocA family oxidoreductase</fullName>
    </submittedName>
</protein>
<dbReference type="Proteomes" id="UP000325684">
    <property type="component" value="Unassembled WGS sequence"/>
</dbReference>
<dbReference type="OrthoDB" id="9774191at2"/>
<dbReference type="Gene3D" id="3.30.360.10">
    <property type="entry name" value="Dihydrodipicolinate Reductase, domain 2"/>
    <property type="match status" value="1"/>
</dbReference>
<dbReference type="Pfam" id="PF01408">
    <property type="entry name" value="GFO_IDH_MocA"/>
    <property type="match status" value="1"/>
</dbReference>
<dbReference type="InterPro" id="IPR000683">
    <property type="entry name" value="Gfo/Idh/MocA-like_OxRdtase_N"/>
</dbReference>
<comment type="caution">
    <text evidence="3">The sequence shown here is derived from an EMBL/GenBank/DDBJ whole genome shotgun (WGS) entry which is preliminary data.</text>
</comment>
<proteinExistence type="predicted"/>
<dbReference type="InterPro" id="IPR036291">
    <property type="entry name" value="NAD(P)-bd_dom_sf"/>
</dbReference>
<reference evidence="3 4" key="1">
    <citation type="journal article" date="2019" name="Microorganisms">
        <title>Genome Insights into the Novel Species Microvirga brassicacearum, a Rapeseed Endophyte with Biotechnological Potential.</title>
        <authorList>
            <person name="Jimenez-Gomez A."/>
            <person name="Saati-Santamaria Z."/>
            <person name="Igual J.M."/>
            <person name="Rivas R."/>
            <person name="Mateos P.F."/>
            <person name="Garcia-Fraile P."/>
        </authorList>
    </citation>
    <scope>NUCLEOTIDE SEQUENCE [LARGE SCALE GENOMIC DNA]</scope>
    <source>
        <strain evidence="3 4">CDVBN77</strain>
    </source>
</reference>
<dbReference type="PANTHER" id="PTHR43249:SF1">
    <property type="entry name" value="D-GLUCOSIDE 3-DEHYDROGENASE"/>
    <property type="match status" value="1"/>
</dbReference>
<dbReference type="SUPFAM" id="SSF55347">
    <property type="entry name" value="Glyceraldehyde-3-phosphate dehydrogenase-like, C-terminal domain"/>
    <property type="match status" value="1"/>
</dbReference>
<gene>
    <name evidence="3" type="ORF">FEZ63_04180</name>
</gene>
<dbReference type="Pfam" id="PF22725">
    <property type="entry name" value="GFO_IDH_MocA_C3"/>
    <property type="match status" value="1"/>
</dbReference>
<evidence type="ECO:0000259" key="2">
    <source>
        <dbReference type="Pfam" id="PF22725"/>
    </source>
</evidence>
<dbReference type="PANTHER" id="PTHR43249">
    <property type="entry name" value="UDP-N-ACETYL-2-AMINO-2-DEOXY-D-GLUCURONATE OXIDASE"/>
    <property type="match status" value="1"/>
</dbReference>
<feature type="domain" description="GFO/IDH/MocA-like oxidoreductase" evidence="2">
    <location>
        <begin position="134"/>
        <end position="254"/>
    </location>
</feature>
<organism evidence="3 4">
    <name type="scientific">Microvirga brassicacearum</name>
    <dbReference type="NCBI Taxonomy" id="2580413"/>
    <lineage>
        <taxon>Bacteria</taxon>
        <taxon>Pseudomonadati</taxon>
        <taxon>Pseudomonadota</taxon>
        <taxon>Alphaproteobacteria</taxon>
        <taxon>Hyphomicrobiales</taxon>
        <taxon>Methylobacteriaceae</taxon>
        <taxon>Microvirga</taxon>
    </lineage>
</organism>
<name>A0A5N3PFY2_9HYPH</name>